<feature type="domain" description="Nucleotidyl transferase" evidence="5">
    <location>
        <begin position="8"/>
        <end position="269"/>
    </location>
</feature>
<dbReference type="InterPro" id="IPR056818">
    <property type="entry name" value="GlmU/GlgC-like_hexapep"/>
</dbReference>
<dbReference type="Pfam" id="PF00483">
    <property type="entry name" value="NTP_transferase"/>
    <property type="match status" value="1"/>
</dbReference>
<dbReference type="CDD" id="cd02508">
    <property type="entry name" value="ADP_Glucose_PP"/>
    <property type="match status" value="1"/>
</dbReference>
<evidence type="ECO:0000259" key="6">
    <source>
        <dbReference type="Pfam" id="PF24894"/>
    </source>
</evidence>
<dbReference type="PANTHER" id="PTHR43523">
    <property type="entry name" value="GLUCOSE-1-PHOSPHATE ADENYLYLTRANSFERASE-RELATED"/>
    <property type="match status" value="1"/>
</dbReference>
<protein>
    <submittedName>
        <fullName evidence="7">Nucleotidyl transferase</fullName>
    </submittedName>
</protein>
<feature type="domain" description="Glucose-1-phosphate adenylyltransferase/Bifunctional protein GlmU-like C-terminal hexapeptide" evidence="6">
    <location>
        <begin position="291"/>
        <end position="369"/>
    </location>
</feature>
<dbReference type="Pfam" id="PF24894">
    <property type="entry name" value="Hexapep_GlmU"/>
    <property type="match status" value="1"/>
</dbReference>
<reference evidence="8" key="1">
    <citation type="submission" date="2015-03" db="EMBL/GenBank/DDBJ databases">
        <title>Luteipulveratus halotolerans sp. nov., a novel actinobacterium (Dermacoccaceae) from Sarawak, Malaysia.</title>
        <authorList>
            <person name="Juboi H."/>
            <person name="Basik A."/>
            <person name="Shamsul S.S."/>
            <person name="Arnold P."/>
            <person name="Schmitt E.K."/>
            <person name="Sanglier J.-J."/>
            <person name="Yeo T."/>
        </authorList>
    </citation>
    <scope>NUCLEOTIDE SEQUENCE [LARGE SCALE GENOMIC DNA]</scope>
    <source>
        <strain evidence="8">C296001</strain>
    </source>
</reference>
<dbReference type="SUPFAM" id="SSF53448">
    <property type="entry name" value="Nucleotide-diphospho-sugar transferases"/>
    <property type="match status" value="1"/>
</dbReference>
<accession>A0A0L6CFB6</accession>
<dbReference type="AlphaFoldDB" id="A0A0L6CFB6"/>
<sequence length="408" mass="44668">MTVSRCLAVVQAGGQGSRMEVLTHRRAKPALPFAGTYQLIDFPLSNLHHSGVDDVWLCLQYEAGSLDDLVANGRPWDLDRTRGGLRLVFPQESRDSAEEDGFATGNADQLFRIRDQIRRADVDVVLVMSADHVYELDYTEVLATHRASNAECTIVTTTCSRSEASAHATVEADDAGRVTDFAYKPDDPRTSVIATEVFAYDARLLVEGLEELQRRTTHEAEEGDTGLGDFGEHLVPWFVDRGRTVAHAMAGYWMDVGRPETYLQAHRDLIAGKVDVFRSDRPVLTQQPQRPPARVVEGAQVVDSLVSNGARVEGTVRRSVLGPGVVVERGAEVTDSIVFQDTVIRAGAQVSWTIVDEHVTVGRSARVGGRPRTRPVPTDRITLIGARSRVAAGHTVSGGARVEPDRRV</sequence>
<dbReference type="EMBL" id="LAIR01000002">
    <property type="protein sequence ID" value="KNX36511.1"/>
    <property type="molecule type" value="Genomic_DNA"/>
</dbReference>
<keyword evidence="4" id="KW-0320">Glycogen biosynthesis</keyword>
<organism evidence="7 8">
    <name type="scientific">Luteipulveratus halotolerans</name>
    <dbReference type="NCBI Taxonomy" id="1631356"/>
    <lineage>
        <taxon>Bacteria</taxon>
        <taxon>Bacillati</taxon>
        <taxon>Actinomycetota</taxon>
        <taxon>Actinomycetes</taxon>
        <taxon>Micrococcales</taxon>
        <taxon>Dermacoccaceae</taxon>
        <taxon>Luteipulveratus</taxon>
    </lineage>
</organism>
<dbReference type="STRING" id="1631356.VV01_04040"/>
<dbReference type="RefSeq" id="WP_050668773.1">
    <property type="nucleotide sequence ID" value="NZ_LAIR01000002.1"/>
</dbReference>
<evidence type="ECO:0000256" key="1">
    <source>
        <dbReference type="ARBA" id="ARBA00010443"/>
    </source>
</evidence>
<keyword evidence="8" id="KW-1185">Reference proteome</keyword>
<comment type="caution">
    <text evidence="7">The sequence shown here is derived from an EMBL/GenBank/DDBJ whole genome shotgun (WGS) entry which is preliminary data.</text>
</comment>
<dbReference type="Gene3D" id="3.90.550.10">
    <property type="entry name" value="Spore Coat Polysaccharide Biosynthesis Protein SpsA, Chain A"/>
    <property type="match status" value="1"/>
</dbReference>
<dbReference type="PATRIC" id="fig|1631356.3.peg.741"/>
<evidence type="ECO:0000256" key="3">
    <source>
        <dbReference type="ARBA" id="ARBA00022695"/>
    </source>
</evidence>
<dbReference type="Proteomes" id="UP000037397">
    <property type="component" value="Unassembled WGS sequence"/>
</dbReference>
<evidence type="ECO:0000256" key="4">
    <source>
        <dbReference type="ARBA" id="ARBA00023056"/>
    </source>
</evidence>
<dbReference type="Gene3D" id="2.160.10.10">
    <property type="entry name" value="Hexapeptide repeat proteins"/>
    <property type="match status" value="1"/>
</dbReference>
<keyword evidence="2 7" id="KW-0808">Transferase</keyword>
<evidence type="ECO:0000313" key="8">
    <source>
        <dbReference type="Proteomes" id="UP000037397"/>
    </source>
</evidence>
<evidence type="ECO:0000259" key="5">
    <source>
        <dbReference type="Pfam" id="PF00483"/>
    </source>
</evidence>
<dbReference type="InterPro" id="IPR011004">
    <property type="entry name" value="Trimer_LpxA-like_sf"/>
</dbReference>
<proteinExistence type="inferred from homology"/>
<keyword evidence="3" id="KW-0548">Nucleotidyltransferase</keyword>
<comment type="similarity">
    <text evidence="1">Belongs to the bacterial/plant glucose-1-phosphate adenylyltransferase family.</text>
</comment>
<dbReference type="GO" id="GO:0005978">
    <property type="term" value="P:glycogen biosynthetic process"/>
    <property type="evidence" value="ECO:0007669"/>
    <property type="project" value="UniProtKB-KW"/>
</dbReference>
<dbReference type="CDD" id="cd04651">
    <property type="entry name" value="LbH_G1P_AT_C"/>
    <property type="match status" value="1"/>
</dbReference>
<dbReference type="InterPro" id="IPR005835">
    <property type="entry name" value="NTP_transferase_dom"/>
</dbReference>
<dbReference type="OrthoDB" id="9801810at2"/>
<dbReference type="InterPro" id="IPR011831">
    <property type="entry name" value="ADP-Glc_PPase"/>
</dbReference>
<gene>
    <name evidence="7" type="ORF">VV01_04040</name>
</gene>
<name>A0A0L6CFB6_9MICO</name>
<evidence type="ECO:0000313" key="7">
    <source>
        <dbReference type="EMBL" id="KNX36511.1"/>
    </source>
</evidence>
<dbReference type="GO" id="GO:0008878">
    <property type="term" value="F:glucose-1-phosphate adenylyltransferase activity"/>
    <property type="evidence" value="ECO:0007669"/>
    <property type="project" value="InterPro"/>
</dbReference>
<dbReference type="PANTHER" id="PTHR43523:SF2">
    <property type="entry name" value="GLUCOSE-1-PHOSPHATE ADENYLYLTRANSFERASE"/>
    <property type="match status" value="1"/>
</dbReference>
<dbReference type="SUPFAM" id="SSF51161">
    <property type="entry name" value="Trimeric LpxA-like enzymes"/>
    <property type="match status" value="1"/>
</dbReference>
<dbReference type="InterPro" id="IPR029044">
    <property type="entry name" value="Nucleotide-diphossugar_trans"/>
</dbReference>
<evidence type="ECO:0000256" key="2">
    <source>
        <dbReference type="ARBA" id="ARBA00022679"/>
    </source>
</evidence>